<comment type="caution">
    <text evidence="1">The sequence shown here is derived from an EMBL/GenBank/DDBJ whole genome shotgun (WGS) entry which is preliminary data.</text>
</comment>
<evidence type="ECO:0000313" key="1">
    <source>
        <dbReference type="EMBL" id="CAF4114709.1"/>
    </source>
</evidence>
<organism evidence="1 2">
    <name type="scientific">Adineta steineri</name>
    <dbReference type="NCBI Taxonomy" id="433720"/>
    <lineage>
        <taxon>Eukaryota</taxon>
        <taxon>Metazoa</taxon>
        <taxon>Spiralia</taxon>
        <taxon>Gnathifera</taxon>
        <taxon>Rotifera</taxon>
        <taxon>Eurotatoria</taxon>
        <taxon>Bdelloidea</taxon>
        <taxon>Adinetida</taxon>
        <taxon>Adinetidae</taxon>
        <taxon>Adineta</taxon>
    </lineage>
</organism>
<sequence>MIINDVQEKEMFQLKSYTRHKPERPKNIGYMNIYIRKPSRDGSRQPFKRFRFPTVCYKRHHFRKFDSLVNIMPWNNIYFDRRSQQTIIYSLKGGVCILPPLINVHDQLFSVAELIAFGYASLTRTGVRPILTGPNVPQINGLTGVFDGGVRTGYGSFP</sequence>
<protein>
    <submittedName>
        <fullName evidence="1">Uncharacterized protein</fullName>
    </submittedName>
</protein>
<gene>
    <name evidence="1" type="ORF">OXD698_LOCUS36138</name>
</gene>
<name>A0A819VVS7_9BILA</name>
<evidence type="ECO:0000313" key="2">
    <source>
        <dbReference type="Proteomes" id="UP000663844"/>
    </source>
</evidence>
<reference evidence="1" key="1">
    <citation type="submission" date="2021-02" db="EMBL/GenBank/DDBJ databases">
        <authorList>
            <person name="Nowell W R."/>
        </authorList>
    </citation>
    <scope>NUCLEOTIDE SEQUENCE</scope>
</reference>
<accession>A0A819VVS7</accession>
<feature type="non-terminal residue" evidence="1">
    <location>
        <position position="1"/>
    </location>
</feature>
<proteinExistence type="predicted"/>
<dbReference type="AlphaFoldDB" id="A0A819VVS7"/>
<dbReference type="EMBL" id="CAJOAZ010005845">
    <property type="protein sequence ID" value="CAF4114709.1"/>
    <property type="molecule type" value="Genomic_DNA"/>
</dbReference>
<dbReference type="Proteomes" id="UP000663844">
    <property type="component" value="Unassembled WGS sequence"/>
</dbReference>